<dbReference type="InterPro" id="IPR025874">
    <property type="entry name" value="DZR"/>
</dbReference>
<proteinExistence type="predicted"/>
<evidence type="ECO:0000313" key="3">
    <source>
        <dbReference type="Proteomes" id="UP000320055"/>
    </source>
</evidence>
<organism evidence="2 3">
    <name type="scientific">Hyella patelloides LEGE 07179</name>
    <dbReference type="NCBI Taxonomy" id="945734"/>
    <lineage>
        <taxon>Bacteria</taxon>
        <taxon>Bacillati</taxon>
        <taxon>Cyanobacteriota</taxon>
        <taxon>Cyanophyceae</taxon>
        <taxon>Pleurocapsales</taxon>
        <taxon>Hyellaceae</taxon>
        <taxon>Hyella</taxon>
    </lineage>
</organism>
<protein>
    <submittedName>
        <fullName evidence="2">Serine/threonine protein phosphatase</fullName>
    </submittedName>
</protein>
<dbReference type="RefSeq" id="WP_144862889.1">
    <property type="nucleotide sequence ID" value="NZ_LR213766.1"/>
</dbReference>
<feature type="domain" description="PPM-type phosphatase" evidence="1">
    <location>
        <begin position="403"/>
        <end position="661"/>
    </location>
</feature>
<dbReference type="PANTHER" id="PTHR13832:SF827">
    <property type="entry name" value="PROTEIN PHOSPHATASE 1L"/>
    <property type="match status" value="1"/>
</dbReference>
<dbReference type="PROSITE" id="PS51746">
    <property type="entry name" value="PPM_2"/>
    <property type="match status" value="1"/>
</dbReference>
<sequence length="669" mass="76592">MLICPECQSENPDSNRFCQHCGNSLVHTNCQHCGAEIFLIAEICDRCGTPNAKQLQAFIVSEGQATKQLELASNLVTPSKSERKNRETVHNSESSWEINQQYLDSQQRYYFSSESDRKLASKFPFASQASVVQTHVRDKFPLKKTYLDILKKQQEELFTELEQRLSNPDLSLAQYPNKIKAPTIALPYLMLENYAPVIPQIYDTWQDSNLGVLLISDRSDWQLLTTLWSDRDVPWEQILWSLNEMLKFWIPLVHTGCITTLLIEDNLRIDEDESFGFQQLYLDPKDNPPSLLDLAAKWHEWLSRCPEKYPLTLEKIIQKAIAEKITNIQELRQELYTLATSERDLIDYEDLEEEISDWLDDSDEKEDLFALEQNENEIDSLFDTSKDEDQPTAALRMEIASVTEASCTDIGSQRDHNEDFFGTKTIMTQEENPSHKTMSVRGLYIVCDGMGGHSAGEVASAMAVDTLTNYFYAYWQNELPEEETINEGILLTNRTIYQTNIDNQSSGHGMMGTTLVMALLQDTQLAIAHVGDSRIYRVTRTQGLEQLTQDHEVGQREINRGVEPEIAYGRPDAYQLTQALGPRENKYIKPSIELFDIEEDCLILLCSDGLCDNNLLEKHWKTYLKPLISSSADIQSGLFKLIDFADRYNGHDNITGILLRIKLQPNFET</sequence>
<dbReference type="Pfam" id="PF12773">
    <property type="entry name" value="DZR"/>
    <property type="match status" value="1"/>
</dbReference>
<dbReference type="InterPro" id="IPR036457">
    <property type="entry name" value="PPM-type-like_dom_sf"/>
</dbReference>
<accession>A0A563VIL2</accession>
<dbReference type="SMART" id="SM00331">
    <property type="entry name" value="PP2C_SIG"/>
    <property type="match status" value="1"/>
</dbReference>
<gene>
    <name evidence="2" type="ORF">H1P_10018</name>
</gene>
<dbReference type="GO" id="GO:0004722">
    <property type="term" value="F:protein serine/threonine phosphatase activity"/>
    <property type="evidence" value="ECO:0007669"/>
    <property type="project" value="InterPro"/>
</dbReference>
<dbReference type="Proteomes" id="UP000320055">
    <property type="component" value="Unassembled WGS sequence"/>
</dbReference>
<dbReference type="SMART" id="SM00332">
    <property type="entry name" value="PP2Cc"/>
    <property type="match status" value="1"/>
</dbReference>
<dbReference type="NCBIfam" id="NF011149">
    <property type="entry name" value="PRK14559.1"/>
    <property type="match status" value="1"/>
</dbReference>
<keyword evidence="3" id="KW-1185">Reference proteome</keyword>
<evidence type="ECO:0000313" key="2">
    <source>
        <dbReference type="EMBL" id="VEP11233.1"/>
    </source>
</evidence>
<name>A0A563VIL2_9CYAN</name>
<dbReference type="Pfam" id="PF13672">
    <property type="entry name" value="PP2C_2"/>
    <property type="match status" value="1"/>
</dbReference>
<dbReference type="SUPFAM" id="SSF81606">
    <property type="entry name" value="PP2C-like"/>
    <property type="match status" value="1"/>
</dbReference>
<dbReference type="CDD" id="cd00143">
    <property type="entry name" value="PP2Cc"/>
    <property type="match status" value="1"/>
</dbReference>
<dbReference type="InterPro" id="IPR015655">
    <property type="entry name" value="PP2C"/>
</dbReference>
<dbReference type="AlphaFoldDB" id="A0A563VIL2"/>
<dbReference type="PANTHER" id="PTHR13832">
    <property type="entry name" value="PROTEIN PHOSPHATASE 2C"/>
    <property type="match status" value="1"/>
</dbReference>
<reference evidence="2 3" key="1">
    <citation type="submission" date="2019-01" db="EMBL/GenBank/DDBJ databases">
        <authorList>
            <person name="Brito A."/>
        </authorList>
    </citation>
    <scope>NUCLEOTIDE SEQUENCE [LARGE SCALE GENOMIC DNA]</scope>
    <source>
        <strain evidence="2">1</strain>
    </source>
</reference>
<dbReference type="OrthoDB" id="495860at2"/>
<dbReference type="InterPro" id="IPR001932">
    <property type="entry name" value="PPM-type_phosphatase-like_dom"/>
</dbReference>
<evidence type="ECO:0000259" key="1">
    <source>
        <dbReference type="PROSITE" id="PS51746"/>
    </source>
</evidence>
<dbReference type="EMBL" id="CAACVJ010000001">
    <property type="protein sequence ID" value="VEP11233.1"/>
    <property type="molecule type" value="Genomic_DNA"/>
</dbReference>
<dbReference type="Gene3D" id="3.60.40.10">
    <property type="entry name" value="PPM-type phosphatase domain"/>
    <property type="match status" value="1"/>
</dbReference>